<dbReference type="EMBL" id="BGZK01002766">
    <property type="protein sequence ID" value="GBP96297.1"/>
    <property type="molecule type" value="Genomic_DNA"/>
</dbReference>
<evidence type="ECO:0000313" key="2">
    <source>
        <dbReference type="EMBL" id="GBP96297.1"/>
    </source>
</evidence>
<feature type="domain" description="DNA helicase Pif1-like 2B" evidence="1">
    <location>
        <begin position="218"/>
        <end position="256"/>
    </location>
</feature>
<dbReference type="InterPro" id="IPR049163">
    <property type="entry name" value="Pif1-like_2B_dom"/>
</dbReference>
<keyword evidence="3" id="KW-1185">Reference proteome</keyword>
<evidence type="ECO:0000313" key="3">
    <source>
        <dbReference type="Proteomes" id="UP000299102"/>
    </source>
</evidence>
<sequence>MNKICSNCSAKKWADEPNGMCCASDRTPQTAHRGRYNAPTVNEVAVLLVDEDKGPRDIVLHGRDGQLKRVSELHRSYDPLQYPIIDALNHDANVDPSNMGVILPSSFTGSPRFMHEKTQDAMTRSCYKDNGLSTVIVAELLDQEIDSVLHDIITKNVVHGPCGEHNLATPCMKNGVCTKKIPSPFHERYPDWRGWSNSFYKSIDNITNIKDAVHYPQEFLNSLNPAGLPPHELSLKVGTPIMLLRNLSPPNMCNGTTSYKGAKR</sequence>
<accession>A0A4C2ABN2</accession>
<dbReference type="Proteomes" id="UP000299102">
    <property type="component" value="Unassembled WGS sequence"/>
</dbReference>
<organism evidence="2 3">
    <name type="scientific">Eumeta variegata</name>
    <name type="common">Bagworm moth</name>
    <name type="synonym">Eumeta japonica</name>
    <dbReference type="NCBI Taxonomy" id="151549"/>
    <lineage>
        <taxon>Eukaryota</taxon>
        <taxon>Metazoa</taxon>
        <taxon>Ecdysozoa</taxon>
        <taxon>Arthropoda</taxon>
        <taxon>Hexapoda</taxon>
        <taxon>Insecta</taxon>
        <taxon>Pterygota</taxon>
        <taxon>Neoptera</taxon>
        <taxon>Endopterygota</taxon>
        <taxon>Lepidoptera</taxon>
        <taxon>Glossata</taxon>
        <taxon>Ditrysia</taxon>
        <taxon>Tineoidea</taxon>
        <taxon>Psychidae</taxon>
        <taxon>Oiketicinae</taxon>
        <taxon>Eumeta</taxon>
    </lineage>
</organism>
<dbReference type="PANTHER" id="PTHR45786:SF74">
    <property type="entry name" value="ATP-DEPENDENT DNA HELICASE"/>
    <property type="match status" value="1"/>
</dbReference>
<dbReference type="Pfam" id="PF21530">
    <property type="entry name" value="Pif1_2B_dom"/>
    <property type="match status" value="1"/>
</dbReference>
<gene>
    <name evidence="2" type="ORF">EVAR_7580_1</name>
</gene>
<name>A0A4C2ABN2_EUMVA</name>
<dbReference type="PANTHER" id="PTHR45786">
    <property type="entry name" value="DNA BINDING PROTEIN-LIKE"/>
    <property type="match status" value="1"/>
</dbReference>
<evidence type="ECO:0000259" key="1">
    <source>
        <dbReference type="Pfam" id="PF21530"/>
    </source>
</evidence>
<reference evidence="2 3" key="1">
    <citation type="journal article" date="2019" name="Commun. Biol.">
        <title>The bagworm genome reveals a unique fibroin gene that provides high tensile strength.</title>
        <authorList>
            <person name="Kono N."/>
            <person name="Nakamura H."/>
            <person name="Ohtoshi R."/>
            <person name="Tomita M."/>
            <person name="Numata K."/>
            <person name="Arakawa K."/>
        </authorList>
    </citation>
    <scope>NUCLEOTIDE SEQUENCE [LARGE SCALE GENOMIC DNA]</scope>
</reference>
<protein>
    <recommendedName>
        <fullName evidence="1">DNA helicase Pif1-like 2B domain-containing protein</fullName>
    </recommendedName>
</protein>
<dbReference type="OrthoDB" id="272985at2759"/>
<proteinExistence type="predicted"/>
<dbReference type="AlphaFoldDB" id="A0A4C2ABN2"/>
<comment type="caution">
    <text evidence="2">The sequence shown here is derived from an EMBL/GenBank/DDBJ whole genome shotgun (WGS) entry which is preliminary data.</text>
</comment>